<comment type="caution">
    <text evidence="1">The sequence shown here is derived from an EMBL/GenBank/DDBJ whole genome shotgun (WGS) entry which is preliminary data.</text>
</comment>
<evidence type="ECO:0000313" key="1">
    <source>
        <dbReference type="EMBL" id="MBB6204467.1"/>
    </source>
</evidence>
<reference evidence="1 2" key="1">
    <citation type="submission" date="2020-08" db="EMBL/GenBank/DDBJ databases">
        <title>Genomic Encyclopedia of Type Strains, Phase IV (KMG-V): Genome sequencing to study the core and pangenomes of soil and plant-associated prokaryotes.</title>
        <authorList>
            <person name="Whitman W."/>
        </authorList>
    </citation>
    <scope>NUCLEOTIDE SEQUENCE [LARGE SCALE GENOMIC DNA]</scope>
    <source>
        <strain evidence="1 2">SEMIA 4013</strain>
    </source>
</reference>
<evidence type="ECO:0008006" key="3">
    <source>
        <dbReference type="Google" id="ProtNLM"/>
    </source>
</evidence>
<gene>
    <name evidence="1" type="ORF">GGD69_005361</name>
</gene>
<dbReference type="InterPro" id="IPR036890">
    <property type="entry name" value="HATPase_C_sf"/>
</dbReference>
<dbReference type="EMBL" id="JACIIK010000009">
    <property type="protein sequence ID" value="MBB6204467.1"/>
    <property type="molecule type" value="Genomic_DNA"/>
</dbReference>
<accession>A0AAW3V0J4</accession>
<evidence type="ECO:0000313" key="2">
    <source>
        <dbReference type="Proteomes" id="UP000518681"/>
    </source>
</evidence>
<dbReference type="Proteomes" id="UP000518681">
    <property type="component" value="Unassembled WGS sequence"/>
</dbReference>
<dbReference type="AlphaFoldDB" id="A0AAW3V0J4"/>
<name>A0AAW3V0J4_9BURK</name>
<organism evidence="1 2">
    <name type="scientific">Paraburkholderia fungorum</name>
    <dbReference type="NCBI Taxonomy" id="134537"/>
    <lineage>
        <taxon>Bacteria</taxon>
        <taxon>Pseudomonadati</taxon>
        <taxon>Pseudomonadota</taxon>
        <taxon>Betaproteobacteria</taxon>
        <taxon>Burkholderiales</taxon>
        <taxon>Burkholderiaceae</taxon>
        <taxon>Paraburkholderia</taxon>
    </lineage>
</organism>
<dbReference type="SUPFAM" id="SSF55874">
    <property type="entry name" value="ATPase domain of HSP90 chaperone/DNA topoisomerase II/histidine kinase"/>
    <property type="match status" value="1"/>
</dbReference>
<sequence length="547" mass="60768">MASKVRVAVNQENLVTNLKFAFSNFSTFLAELIQNSRRAGATKVELMLEGKTLIVVDDGHGIEDFQNLFTIAESGWDNKTRSLESPFGMGFTSALFACSHLRVESRGQLLDASTRDLLDMRDLAVVTGAVTTGTKLTLSQLSFDETRVKSALEAIAQGYEIPLIFNGEVLPRPEARDSGEFVHTPIGAVRVLDLAGFRANSSIVVYLQGIQVSGPTHYRRSPAAIVHLDSTRFHAKLPDRNCLIDQTDREAEIRKHVESLVHSMLDAKQRELDAEAFVKMYWDVAVSVAPDLLRDHPVVPAAVLQKLVDVLCYAQWHDVFGYHCGSHIKPLYREAFERGEIRVVRGSGYVDLEEDGESAVQRAYAMRHDAFVIADQLPKGHWLLNAPQFDELQVGYEVVNAGAIAGSDYECHDFDIRICDSLALRGIWGDVAVDDIEVSVASSDESGAVDKVTVYTPLKVRSMGEGVQQFHDFAEDECEDEDYRRECMARYRRWIKQARNVNPKDLLNDLLADLSVDTDTALNTRFILEVSKTGSLSIVEQVGAVAA</sequence>
<dbReference type="Gene3D" id="3.30.565.10">
    <property type="entry name" value="Histidine kinase-like ATPase, C-terminal domain"/>
    <property type="match status" value="1"/>
</dbReference>
<dbReference type="Pfam" id="PF13589">
    <property type="entry name" value="HATPase_c_3"/>
    <property type="match status" value="1"/>
</dbReference>
<protein>
    <recommendedName>
        <fullName evidence="3">ATP-binding protein</fullName>
    </recommendedName>
</protein>
<dbReference type="RefSeq" id="WP_183801060.1">
    <property type="nucleotide sequence ID" value="NZ_JACIII010000013.1"/>
</dbReference>
<proteinExistence type="predicted"/>